<dbReference type="Proteomes" id="UP000076630">
    <property type="component" value="Unassembled WGS sequence"/>
</dbReference>
<protein>
    <recommendedName>
        <fullName evidence="3">Meiotically up-regulated gene 113</fullName>
    </recommendedName>
</protein>
<evidence type="ECO:0000313" key="1">
    <source>
        <dbReference type="EMBL" id="KZE72731.1"/>
    </source>
</evidence>
<evidence type="ECO:0000313" key="2">
    <source>
        <dbReference type="Proteomes" id="UP000076630"/>
    </source>
</evidence>
<evidence type="ECO:0008006" key="3">
    <source>
        <dbReference type="Google" id="ProtNLM"/>
    </source>
</evidence>
<comment type="caution">
    <text evidence="1">The sequence shown here is derived from an EMBL/GenBank/DDBJ whole genome shotgun (WGS) entry which is preliminary data.</text>
</comment>
<gene>
    <name evidence="1" type="ORF">AV926_18485</name>
</gene>
<name>A0A163U2P3_9FLAO</name>
<dbReference type="RefSeq" id="WP_038988542.1">
    <property type="nucleotide sequence ID" value="NZ_JWJO01000141.1"/>
</dbReference>
<accession>A0A163U2P3</accession>
<reference evidence="1 2" key="1">
    <citation type="submission" date="2016-01" db="EMBL/GenBank/DDBJ databases">
        <title>Whole genome sequencing of Myroides marinus L41.</title>
        <authorList>
            <person name="Hong K.W."/>
        </authorList>
    </citation>
    <scope>NUCLEOTIDE SEQUENCE [LARGE SCALE GENOMIC DNA]</scope>
    <source>
        <strain evidence="1 2">L41</strain>
    </source>
</reference>
<dbReference type="OrthoDB" id="792524at2"/>
<proteinExistence type="predicted"/>
<dbReference type="Pfam" id="PF13455">
    <property type="entry name" value="MUG113"/>
    <property type="match status" value="1"/>
</dbReference>
<dbReference type="EMBL" id="LQNU01000118">
    <property type="protein sequence ID" value="KZE72731.1"/>
    <property type="molecule type" value="Genomic_DNA"/>
</dbReference>
<dbReference type="AlphaFoldDB" id="A0A163U2P3"/>
<keyword evidence="2" id="KW-1185">Reference proteome</keyword>
<sequence>MENPLELIEKFNNLCFTLSEEDIFELDKEDNGPIHNVISNINRHCFGVKLFDDENGLAVEMYYINNDSKLKGDIICLDLNDPDYFQLLLQFCVLLSDDYDGVDSINAFNIYQTRLRSFLEKSGFHTTTSLELKMFKDNHTVFASASKKRGFINVKMIDRVEFYRKFYNNNYLTEIFPEKDYVYLMVNDDTSFIKIGTSKKPNFREKTLQSQEPNIHMIALWCCDKKLEKELHSKFAVKRIRGEWFRLSFKDLKHIEDFMSSKTGTAVNNSLAK</sequence>
<organism evidence="1 2">
    <name type="scientific">Myroides marinus</name>
    <dbReference type="NCBI Taxonomy" id="703342"/>
    <lineage>
        <taxon>Bacteria</taxon>
        <taxon>Pseudomonadati</taxon>
        <taxon>Bacteroidota</taxon>
        <taxon>Flavobacteriia</taxon>
        <taxon>Flavobacteriales</taxon>
        <taxon>Flavobacteriaceae</taxon>
        <taxon>Myroides</taxon>
    </lineage>
</organism>